<keyword evidence="3" id="KW-1185">Reference proteome</keyword>
<feature type="region of interest" description="Disordered" evidence="1">
    <location>
        <begin position="71"/>
        <end position="113"/>
    </location>
</feature>
<organism evidence="2 3">
    <name type="scientific">Nitrospira lenta</name>
    <dbReference type="NCBI Taxonomy" id="1436998"/>
    <lineage>
        <taxon>Bacteria</taxon>
        <taxon>Pseudomonadati</taxon>
        <taxon>Nitrospirota</taxon>
        <taxon>Nitrospiria</taxon>
        <taxon>Nitrospirales</taxon>
        <taxon>Nitrospiraceae</taxon>
        <taxon>Nitrospira</taxon>
    </lineage>
</organism>
<protein>
    <submittedName>
        <fullName evidence="2">Uncharacterized protein</fullName>
    </submittedName>
</protein>
<feature type="region of interest" description="Disordered" evidence="1">
    <location>
        <begin position="1"/>
        <end position="53"/>
    </location>
</feature>
<dbReference type="EMBL" id="OUNR01000002">
    <property type="protein sequence ID" value="SPP64142.1"/>
    <property type="molecule type" value="Genomic_DNA"/>
</dbReference>
<feature type="compositionally biased region" description="Polar residues" evidence="1">
    <location>
        <begin position="85"/>
        <end position="96"/>
    </location>
</feature>
<evidence type="ECO:0000313" key="2">
    <source>
        <dbReference type="EMBL" id="SPP64142.1"/>
    </source>
</evidence>
<name>A0A330L389_9BACT</name>
<reference evidence="3" key="1">
    <citation type="submission" date="2018-04" db="EMBL/GenBank/DDBJ databases">
        <authorList>
            <person name="Lucker S."/>
            <person name="Sakoula D."/>
        </authorList>
    </citation>
    <scope>NUCLEOTIDE SEQUENCE [LARGE SCALE GENOMIC DNA]</scope>
</reference>
<gene>
    <name evidence="2" type="ORF">NITLEN_100012</name>
</gene>
<proteinExistence type="predicted"/>
<accession>A0A330L389</accession>
<evidence type="ECO:0000256" key="1">
    <source>
        <dbReference type="SAM" id="MobiDB-lite"/>
    </source>
</evidence>
<dbReference type="Proteomes" id="UP000248168">
    <property type="component" value="Unassembled WGS sequence"/>
</dbReference>
<sequence length="113" mass="12666">MHAWFPRTEGYQMAEGETSRALNDSEYQAIIEQDQSSDPALPKSTKSRQRGRRFNLRIARRAIGAYHRRCLDESNVEGENGQGLGTTQDDFSSGSRQGERAGQHCEAPPQRAV</sequence>
<evidence type="ECO:0000313" key="3">
    <source>
        <dbReference type="Proteomes" id="UP000248168"/>
    </source>
</evidence>
<dbReference type="InParanoid" id="A0A330L389"/>
<dbReference type="AlphaFoldDB" id="A0A330L389"/>